<evidence type="ECO:0000313" key="3">
    <source>
        <dbReference type="EMBL" id="KAG5458086.1"/>
    </source>
</evidence>
<gene>
    <name evidence="3" type="ORF">BJ554DRAFT_1766</name>
</gene>
<proteinExistence type="inferred from homology"/>
<keyword evidence="1" id="KW-0809">Transit peptide</keyword>
<name>A0A8H7ZRJ3_9FUNG</name>
<organism evidence="3 4">
    <name type="scientific">Olpidium bornovanus</name>
    <dbReference type="NCBI Taxonomy" id="278681"/>
    <lineage>
        <taxon>Eukaryota</taxon>
        <taxon>Fungi</taxon>
        <taxon>Fungi incertae sedis</taxon>
        <taxon>Olpidiomycota</taxon>
        <taxon>Olpidiomycotina</taxon>
        <taxon>Olpidiomycetes</taxon>
        <taxon>Olpidiales</taxon>
        <taxon>Olpidiaceae</taxon>
        <taxon>Olpidium</taxon>
    </lineage>
</organism>
<feature type="domain" description="FCP1 homology" evidence="2">
    <location>
        <begin position="1"/>
        <end position="210"/>
    </location>
</feature>
<dbReference type="Pfam" id="PF03031">
    <property type="entry name" value="NIF"/>
    <property type="match status" value="2"/>
</dbReference>
<dbReference type="InterPro" id="IPR050365">
    <property type="entry name" value="TIM50"/>
</dbReference>
<reference evidence="3 4" key="1">
    <citation type="journal article" name="Sci. Rep.">
        <title>Genome-scale phylogenetic analyses confirm Olpidium as the closest living zoosporic fungus to the non-flagellated, terrestrial fungi.</title>
        <authorList>
            <person name="Chang Y."/>
            <person name="Rochon D."/>
            <person name="Sekimoto S."/>
            <person name="Wang Y."/>
            <person name="Chovatia M."/>
            <person name="Sandor L."/>
            <person name="Salamov A."/>
            <person name="Grigoriev I.V."/>
            <person name="Stajich J.E."/>
            <person name="Spatafora J.W."/>
        </authorList>
    </citation>
    <scope>NUCLEOTIDE SEQUENCE [LARGE SCALE GENOMIC DNA]</scope>
    <source>
        <strain evidence="3">S191</strain>
    </source>
</reference>
<protein>
    <recommendedName>
        <fullName evidence="1">Mitochondrial import inner membrane translocase subunit TIM50</fullName>
    </recommendedName>
</protein>
<comment type="caution">
    <text evidence="3">The sequence shown here is derived from an EMBL/GenBank/DDBJ whole genome shotgun (WGS) entry which is preliminary data.</text>
</comment>
<comment type="subunit">
    <text evidence="1">Component of the TIM23 complex.</text>
</comment>
<dbReference type="AlphaFoldDB" id="A0A8H7ZRJ3"/>
<dbReference type="Proteomes" id="UP000673691">
    <property type="component" value="Unassembled WGS sequence"/>
</dbReference>
<keyword evidence="1" id="KW-0811">Translocation</keyword>
<evidence type="ECO:0000256" key="1">
    <source>
        <dbReference type="RuleBase" id="RU365079"/>
    </source>
</evidence>
<comment type="subcellular location">
    <subcellularLocation>
        <location evidence="1">Mitochondrion inner membrane</location>
        <topology evidence="1">Single-pass membrane protein</topology>
    </subcellularLocation>
</comment>
<accession>A0A8H7ZRJ3</accession>
<dbReference type="PANTHER" id="PTHR12210">
    <property type="entry name" value="DULLARD PROTEIN PHOSPHATASE"/>
    <property type="match status" value="1"/>
</dbReference>
<dbReference type="SMART" id="SM00577">
    <property type="entry name" value="CPDc"/>
    <property type="match status" value="1"/>
</dbReference>
<dbReference type="GO" id="GO:0005744">
    <property type="term" value="C:TIM23 mitochondrial import inner membrane translocase complex"/>
    <property type="evidence" value="ECO:0007669"/>
    <property type="project" value="UniProtKB-UniRule"/>
</dbReference>
<dbReference type="OrthoDB" id="277011at2759"/>
<keyword evidence="1" id="KW-0813">Transport</keyword>
<keyword evidence="1" id="KW-0496">Mitochondrion</keyword>
<evidence type="ECO:0000313" key="4">
    <source>
        <dbReference type="Proteomes" id="UP000673691"/>
    </source>
</evidence>
<dbReference type="CDD" id="cd07521">
    <property type="entry name" value="HAD_FCP1-like"/>
    <property type="match status" value="1"/>
</dbReference>
<keyword evidence="4" id="KW-1185">Reference proteome</keyword>
<keyword evidence="1" id="KW-0653">Protein transport</keyword>
<dbReference type="PROSITE" id="PS50969">
    <property type="entry name" value="FCP1"/>
    <property type="match status" value="1"/>
</dbReference>
<dbReference type="InterPro" id="IPR023214">
    <property type="entry name" value="HAD_sf"/>
</dbReference>
<dbReference type="GO" id="GO:0015031">
    <property type="term" value="P:protein transport"/>
    <property type="evidence" value="ECO:0007669"/>
    <property type="project" value="UniProtKB-KW"/>
</dbReference>
<dbReference type="Gene3D" id="3.40.50.1000">
    <property type="entry name" value="HAD superfamily/HAD-like"/>
    <property type="match status" value="2"/>
</dbReference>
<dbReference type="SUPFAM" id="SSF56784">
    <property type="entry name" value="HAD-like"/>
    <property type="match status" value="1"/>
</dbReference>
<comment type="similarity">
    <text evidence="1">Belongs to the TIM50 family.</text>
</comment>
<comment type="function">
    <text evidence="1">Essential component of the TIM23 complex, a complex that mediates the translocation of transit peptide-containing proteins across the mitochondrial inner membrane.</text>
</comment>
<dbReference type="InterPro" id="IPR004274">
    <property type="entry name" value="FCP1_dom"/>
</dbReference>
<dbReference type="InterPro" id="IPR036412">
    <property type="entry name" value="HAD-like_sf"/>
</dbReference>
<evidence type="ECO:0000259" key="2">
    <source>
        <dbReference type="PROSITE" id="PS50969"/>
    </source>
</evidence>
<sequence length="226" mass="25693">MDETLIHCLRDFTRAPRRCDFVAEVAAGVGPTDGLTLYHIYKRPHVDLFLKTVHQWYTVVVFTAAVKDYANPILDQLDPSGELFDNRLFREVILRELLREGRPLTLSPPPRIVRRAVEYSFSSLFFSPHPLRFRPVEFCGSRVLQHCTTVAESTYKKGLEQIEPDLRDVCIVDNNDASFVTPENGIPISDYLGGAEDEALSELIPFLDALRFTDDVRNVLSLRLVG</sequence>
<dbReference type="EMBL" id="JAEFCI010009001">
    <property type="protein sequence ID" value="KAG5458086.1"/>
    <property type="molecule type" value="Genomic_DNA"/>
</dbReference>